<dbReference type="AlphaFoldDB" id="A0A644W454"/>
<reference evidence="8" key="1">
    <citation type="submission" date="2019-08" db="EMBL/GenBank/DDBJ databases">
        <authorList>
            <person name="Kucharzyk K."/>
            <person name="Murdoch R.W."/>
            <person name="Higgins S."/>
            <person name="Loffler F."/>
        </authorList>
    </citation>
    <scope>NUCLEOTIDE SEQUENCE</scope>
</reference>
<dbReference type="GO" id="GO:0005886">
    <property type="term" value="C:plasma membrane"/>
    <property type="evidence" value="ECO:0007669"/>
    <property type="project" value="UniProtKB-SubCell"/>
</dbReference>
<feature type="transmembrane region" description="Helical" evidence="6">
    <location>
        <begin position="81"/>
        <end position="100"/>
    </location>
</feature>
<feature type="transmembrane region" description="Helical" evidence="6">
    <location>
        <begin position="294"/>
        <end position="313"/>
    </location>
</feature>
<accession>A0A644W454</accession>
<feature type="domain" description="Major facilitator superfamily (MFS) profile" evidence="7">
    <location>
        <begin position="11"/>
        <end position="408"/>
    </location>
</feature>
<evidence type="ECO:0000256" key="4">
    <source>
        <dbReference type="ARBA" id="ARBA00022989"/>
    </source>
</evidence>
<dbReference type="GO" id="GO:0022857">
    <property type="term" value="F:transmembrane transporter activity"/>
    <property type="evidence" value="ECO:0007669"/>
    <property type="project" value="InterPro"/>
</dbReference>
<keyword evidence="5 6" id="KW-0472">Membrane</keyword>
<dbReference type="SUPFAM" id="SSF103473">
    <property type="entry name" value="MFS general substrate transporter"/>
    <property type="match status" value="1"/>
</dbReference>
<name>A0A644W454_9ZZZZ</name>
<dbReference type="PANTHER" id="PTHR23513:SF6">
    <property type="entry name" value="MAJOR FACILITATOR SUPERFAMILY ASSOCIATED DOMAIN-CONTAINING PROTEIN"/>
    <property type="match status" value="1"/>
</dbReference>
<feature type="transmembrane region" description="Helical" evidence="6">
    <location>
        <begin position="106"/>
        <end position="126"/>
    </location>
</feature>
<protein>
    <recommendedName>
        <fullName evidence="7">Major facilitator superfamily (MFS) profile domain-containing protein</fullName>
    </recommendedName>
</protein>
<evidence type="ECO:0000256" key="5">
    <source>
        <dbReference type="ARBA" id="ARBA00023136"/>
    </source>
</evidence>
<dbReference type="Gene3D" id="1.20.1250.20">
    <property type="entry name" value="MFS general substrate transporter like domains"/>
    <property type="match status" value="1"/>
</dbReference>
<feature type="transmembrane region" description="Helical" evidence="6">
    <location>
        <begin position="172"/>
        <end position="191"/>
    </location>
</feature>
<evidence type="ECO:0000256" key="1">
    <source>
        <dbReference type="ARBA" id="ARBA00004651"/>
    </source>
</evidence>
<proteinExistence type="predicted"/>
<dbReference type="InterPro" id="IPR036259">
    <property type="entry name" value="MFS_trans_sf"/>
</dbReference>
<feature type="transmembrane region" description="Helical" evidence="6">
    <location>
        <begin position="262"/>
        <end position="282"/>
    </location>
</feature>
<dbReference type="Pfam" id="PF07690">
    <property type="entry name" value="MFS_1"/>
    <property type="match status" value="1"/>
</dbReference>
<feature type="transmembrane region" description="Helical" evidence="6">
    <location>
        <begin position="355"/>
        <end position="377"/>
    </location>
</feature>
<gene>
    <name evidence="8" type="ORF">SDC9_44572</name>
</gene>
<dbReference type="CDD" id="cd06173">
    <property type="entry name" value="MFS_MefA_like"/>
    <property type="match status" value="1"/>
</dbReference>
<comment type="subcellular location">
    <subcellularLocation>
        <location evidence="1">Cell membrane</location>
        <topology evidence="1">Multi-pass membrane protein</topology>
    </subcellularLocation>
</comment>
<evidence type="ECO:0000259" key="7">
    <source>
        <dbReference type="PROSITE" id="PS50850"/>
    </source>
</evidence>
<dbReference type="PANTHER" id="PTHR23513">
    <property type="entry name" value="INTEGRAL MEMBRANE EFFLUX PROTEIN-RELATED"/>
    <property type="match status" value="1"/>
</dbReference>
<evidence type="ECO:0000256" key="2">
    <source>
        <dbReference type="ARBA" id="ARBA00022475"/>
    </source>
</evidence>
<keyword evidence="4 6" id="KW-1133">Transmembrane helix</keyword>
<dbReference type="PROSITE" id="PS50850">
    <property type="entry name" value="MFS"/>
    <property type="match status" value="1"/>
</dbReference>
<dbReference type="InterPro" id="IPR011701">
    <property type="entry name" value="MFS"/>
</dbReference>
<feature type="transmembrane region" description="Helical" evidence="6">
    <location>
        <begin position="49"/>
        <end position="69"/>
    </location>
</feature>
<feature type="transmembrane region" description="Helical" evidence="6">
    <location>
        <begin position="319"/>
        <end position="343"/>
    </location>
</feature>
<comment type="caution">
    <text evidence="8">The sequence shown here is derived from an EMBL/GenBank/DDBJ whole genome shotgun (WGS) entry which is preliminary data.</text>
</comment>
<evidence type="ECO:0000256" key="6">
    <source>
        <dbReference type="SAM" id="Phobius"/>
    </source>
</evidence>
<sequence>MENIENRWRRTFAFIWTGQLFSTLSSSMVSFAVIFWLSIETGSAEVLAFATIASLLPQLVLGLFTGVLVDRWNRKRTMIIADLYIALMTLVMAMIFYLGHGEVSVGILYLLLALRSIGSSFHMPALEASIPLLAPKDKLMKVAGVNNMIFSMSSIAAPAIAALFVANLNIVWVLLFDVFGAAIASSSLLFVKIPNPQKSIVLHKEAEEFRRFFRELGVALQEIRLRPGLMWMFIFTVFASLAMVPVSTLFPLMTLQHFAGDTYMMSVVEVAWGIGMLAGGGLMSLDRFNFNRVMLINAMYVILGVTFALSGFLPQGGYHYFVIFTFTGGIAGAIFWGAFSVVLQSSLDSAVLGRIFSIHNSLIMIPAMVSLMATGFIADSIGVTNAFIIAGFMLAAIGVISSLMPQIRSFAKSQ</sequence>
<dbReference type="EMBL" id="VSSQ01000604">
    <property type="protein sequence ID" value="MPL98367.1"/>
    <property type="molecule type" value="Genomic_DNA"/>
</dbReference>
<keyword evidence="3 6" id="KW-0812">Transmembrane</keyword>
<evidence type="ECO:0000256" key="3">
    <source>
        <dbReference type="ARBA" id="ARBA00022692"/>
    </source>
</evidence>
<feature type="transmembrane region" description="Helical" evidence="6">
    <location>
        <begin position="12"/>
        <end position="37"/>
    </location>
</feature>
<feature type="transmembrane region" description="Helical" evidence="6">
    <location>
        <begin position="147"/>
        <end position="166"/>
    </location>
</feature>
<keyword evidence="2" id="KW-1003">Cell membrane</keyword>
<evidence type="ECO:0000313" key="8">
    <source>
        <dbReference type="EMBL" id="MPL98367.1"/>
    </source>
</evidence>
<feature type="transmembrane region" description="Helical" evidence="6">
    <location>
        <begin position="383"/>
        <end position="404"/>
    </location>
</feature>
<dbReference type="InterPro" id="IPR020846">
    <property type="entry name" value="MFS_dom"/>
</dbReference>
<feature type="transmembrane region" description="Helical" evidence="6">
    <location>
        <begin position="229"/>
        <end position="250"/>
    </location>
</feature>
<organism evidence="8">
    <name type="scientific">bioreactor metagenome</name>
    <dbReference type="NCBI Taxonomy" id="1076179"/>
    <lineage>
        <taxon>unclassified sequences</taxon>
        <taxon>metagenomes</taxon>
        <taxon>ecological metagenomes</taxon>
    </lineage>
</organism>